<dbReference type="InterPro" id="IPR021030">
    <property type="entry name" value="DUF3731"/>
</dbReference>
<dbReference type="EMBL" id="JAPUBN010000006">
    <property type="protein sequence ID" value="MCZ2720373.1"/>
    <property type="molecule type" value="Genomic_DNA"/>
</dbReference>
<dbReference type="Pfam" id="PF12531">
    <property type="entry name" value="DUF3731"/>
    <property type="match status" value="1"/>
</dbReference>
<evidence type="ECO:0000256" key="3">
    <source>
        <dbReference type="ARBA" id="ARBA00022840"/>
    </source>
</evidence>
<keyword evidence="5" id="KW-1185">Reference proteome</keyword>
<evidence type="ECO:0000313" key="5">
    <source>
        <dbReference type="Proteomes" id="UP001149719"/>
    </source>
</evidence>
<reference evidence="4" key="1">
    <citation type="submission" date="2022-12" db="EMBL/GenBank/DDBJ databases">
        <title>Marinomonas 15G1-11 sp. nov, isolated from marine algae.</title>
        <authorList>
            <person name="Butt M."/>
            <person name="Choi D.G."/>
            <person name="Kim J.M."/>
            <person name="Lee J.K."/>
            <person name="Baek J.H."/>
            <person name="Jeon C.O."/>
        </authorList>
    </citation>
    <scope>NUCLEOTIDE SEQUENCE</scope>
    <source>
        <strain evidence="4">15G1-11</strain>
    </source>
</reference>
<evidence type="ECO:0000313" key="4">
    <source>
        <dbReference type="EMBL" id="MCZ2720373.1"/>
    </source>
</evidence>
<dbReference type="PANTHER" id="PTHR19375">
    <property type="entry name" value="HEAT SHOCK PROTEIN 70KDA"/>
    <property type="match status" value="1"/>
</dbReference>
<dbReference type="PROSITE" id="PS00297">
    <property type="entry name" value="HSP70_1"/>
    <property type="match status" value="1"/>
</dbReference>
<name>A0ABT4JPT1_9GAMM</name>
<keyword evidence="3" id="KW-0067">ATP-binding</keyword>
<dbReference type="RefSeq" id="WP_269122211.1">
    <property type="nucleotide sequence ID" value="NZ_JAPUBN010000006.1"/>
</dbReference>
<dbReference type="Gene3D" id="3.30.420.40">
    <property type="match status" value="2"/>
</dbReference>
<evidence type="ECO:0000256" key="2">
    <source>
        <dbReference type="ARBA" id="ARBA00022741"/>
    </source>
</evidence>
<dbReference type="Pfam" id="PF00012">
    <property type="entry name" value="HSP70"/>
    <property type="match status" value="1"/>
</dbReference>
<dbReference type="InterPro" id="IPR013126">
    <property type="entry name" value="Hsp_70_fam"/>
</dbReference>
<protein>
    <submittedName>
        <fullName evidence="4">Hsp70 family protein</fullName>
    </submittedName>
</protein>
<dbReference type="InterPro" id="IPR018181">
    <property type="entry name" value="Heat_shock_70_CS"/>
</dbReference>
<comment type="similarity">
    <text evidence="1">Belongs to the heat shock protein 70 family.</text>
</comment>
<evidence type="ECO:0000256" key="1">
    <source>
        <dbReference type="ARBA" id="ARBA00007381"/>
    </source>
</evidence>
<sequence>MSARYFVGIDLGTTNCVVSYIDNEAQSDQTYILDIPQCMQDGSVQTFKQLPSSIYTLAKDEVSKINVTLPWKTLFPTNLVGHGALQLGQKRSGQLVQSAKSWLSFNRVDRKANILPWGSDFERKLSPFNATVIILNHIKGAWDYAFPNYPLSEQKVALTLPASFDEEARSLTLEAAEKNALTNLYLLEEPQAACYNWIANESNTAALADRKMLLVVDIGGGTTDFSLVAISKIDNKKDTESKLHLKRIAVGEHLLLGGDNIDQALAFQLDTKQIASLSSTRLAALVQQTRLAKETLLSEQAADSMNITVLGSGSRLIGGAQKFLVEKNPLIEQIENGFFPIIDLKAPLKQKQYGVQSLNLPYEQDPSIHAHLADFLTKHVEEITTHSGQTLPDAVLFNGGLFNSSKIKERIIEQLYDWCGHDLYVCDGNQPDTSVAEGAAYYAYGLVNEAVKIESGSPHSLFLEMADGSSVCILPKGSPRGENVVLKDVFSVTLGSAVQFSLYRADDRLVVEKNHQLDSTLSLYFISNLSVTLENELTELAQIDVRLSSQLTEVGTLSIILETLDQSQQWTLKFNHFQEDKETEVNTSQVHASLGEAEEALVGCFSKATKQKQDEIKKLRNTLESILGPRDSWNLATARALSDKLLALKSGRNKSASHERQWLMLTGFCLRPGYGFEGDESRVNKLSNILASQPHHDENSVWSQYWTAWRRIAGGLTVEKQKNLLDCFTMYFSPTAQRSREKQKQLLTRAGDDLVRLVGGLEYLPVTEKKSLADLLLKRLSKSSEPDTAWWVIGRLANRNMLYAGETFCLSEDIVLTYLSACLKEDWKKRKQAGLAAVLMAQSTDESSKALIEKKHLS</sequence>
<dbReference type="PROSITE" id="PS00329">
    <property type="entry name" value="HSP70_2"/>
    <property type="match status" value="1"/>
</dbReference>
<organism evidence="4 5">
    <name type="scientific">Marinomonas phaeophyticola</name>
    <dbReference type="NCBI Taxonomy" id="3004091"/>
    <lineage>
        <taxon>Bacteria</taxon>
        <taxon>Pseudomonadati</taxon>
        <taxon>Pseudomonadota</taxon>
        <taxon>Gammaproteobacteria</taxon>
        <taxon>Oceanospirillales</taxon>
        <taxon>Oceanospirillaceae</taxon>
        <taxon>Marinomonas</taxon>
    </lineage>
</organism>
<dbReference type="PRINTS" id="PR00301">
    <property type="entry name" value="HEATSHOCK70"/>
</dbReference>
<gene>
    <name evidence="4" type="ORF">O1D97_01620</name>
</gene>
<dbReference type="CDD" id="cd10170">
    <property type="entry name" value="ASKHA_NBD_HSP70"/>
    <property type="match status" value="1"/>
</dbReference>
<dbReference type="SUPFAM" id="SSF53067">
    <property type="entry name" value="Actin-like ATPase domain"/>
    <property type="match status" value="2"/>
</dbReference>
<accession>A0ABT4JPT1</accession>
<keyword evidence="2" id="KW-0547">Nucleotide-binding</keyword>
<dbReference type="Proteomes" id="UP001149719">
    <property type="component" value="Unassembled WGS sequence"/>
</dbReference>
<dbReference type="InterPro" id="IPR043129">
    <property type="entry name" value="ATPase_NBD"/>
</dbReference>
<proteinExistence type="inferred from homology"/>
<comment type="caution">
    <text evidence="4">The sequence shown here is derived from an EMBL/GenBank/DDBJ whole genome shotgun (WGS) entry which is preliminary data.</text>
</comment>